<reference evidence="4" key="1">
    <citation type="journal article" date="2019" name="Int. J. Syst. Evol. Microbiol.">
        <title>The Global Catalogue of Microorganisms (GCM) 10K type strain sequencing project: providing services to taxonomists for standard genome sequencing and annotation.</title>
        <authorList>
            <consortium name="The Broad Institute Genomics Platform"/>
            <consortium name="The Broad Institute Genome Sequencing Center for Infectious Disease"/>
            <person name="Wu L."/>
            <person name="Ma J."/>
        </authorList>
    </citation>
    <scope>NUCLEOTIDE SEQUENCE [LARGE SCALE GENOMIC DNA]</scope>
    <source>
        <strain evidence="4">KACC 11407</strain>
    </source>
</reference>
<evidence type="ECO:0000259" key="2">
    <source>
        <dbReference type="PROSITE" id="PS51724"/>
    </source>
</evidence>
<dbReference type="InterPro" id="IPR036680">
    <property type="entry name" value="SPOR-like_sf"/>
</dbReference>
<comment type="caution">
    <text evidence="3">The sequence shown here is derived from an EMBL/GenBank/DDBJ whole genome shotgun (WGS) entry which is preliminary data.</text>
</comment>
<gene>
    <name evidence="3" type="ORF">ACFPN1_03065</name>
</gene>
<dbReference type="PROSITE" id="PS51724">
    <property type="entry name" value="SPOR"/>
    <property type="match status" value="1"/>
</dbReference>
<dbReference type="SUPFAM" id="SSF110997">
    <property type="entry name" value="Sporulation related repeat"/>
    <property type="match status" value="1"/>
</dbReference>
<feature type="domain" description="SPOR" evidence="2">
    <location>
        <begin position="128"/>
        <end position="207"/>
    </location>
</feature>
<organism evidence="3 4">
    <name type="scientific">Lysobacter yangpyeongensis</name>
    <dbReference type="NCBI Taxonomy" id="346182"/>
    <lineage>
        <taxon>Bacteria</taxon>
        <taxon>Pseudomonadati</taxon>
        <taxon>Pseudomonadota</taxon>
        <taxon>Gammaproteobacteria</taxon>
        <taxon>Lysobacterales</taxon>
        <taxon>Lysobacteraceae</taxon>
        <taxon>Lysobacter</taxon>
    </lineage>
</organism>
<evidence type="ECO:0000313" key="4">
    <source>
        <dbReference type="Proteomes" id="UP001596036"/>
    </source>
</evidence>
<name>A0ABW0SJJ3_9GAMM</name>
<proteinExistence type="predicted"/>
<dbReference type="RefSeq" id="WP_386752882.1">
    <property type="nucleotide sequence ID" value="NZ_JBHSNM010000001.1"/>
</dbReference>
<dbReference type="Pfam" id="PF05036">
    <property type="entry name" value="SPOR"/>
    <property type="match status" value="1"/>
</dbReference>
<sequence>MTVPLALPSLEQDLPAVPLPRSLSPGETAIPDESLAHLVRSEGAAHRMHARPAAVLNEVAGAAPPVAAQSPSRAAATGHASGRSIPRTSLAKDRHAATATRPVLPLPTAHGHAASVESRERIVPSRPAPAMYGYFLQAGAFQTTQAAEAHRARIALLGARSHMEPAMVGGLPMYRVRLGPFSEASEVHAWRVRLAHGGIAAVPVTGGVSP</sequence>
<feature type="region of interest" description="Disordered" evidence="1">
    <location>
        <begin position="66"/>
        <end position="121"/>
    </location>
</feature>
<dbReference type="EMBL" id="JBHSNM010000001">
    <property type="protein sequence ID" value="MFC5569046.1"/>
    <property type="molecule type" value="Genomic_DNA"/>
</dbReference>
<dbReference type="InterPro" id="IPR007730">
    <property type="entry name" value="SPOR-like_dom"/>
</dbReference>
<evidence type="ECO:0000256" key="1">
    <source>
        <dbReference type="SAM" id="MobiDB-lite"/>
    </source>
</evidence>
<accession>A0ABW0SJJ3</accession>
<protein>
    <submittedName>
        <fullName evidence="3">SPOR domain-containing protein</fullName>
    </submittedName>
</protein>
<evidence type="ECO:0000313" key="3">
    <source>
        <dbReference type="EMBL" id="MFC5569046.1"/>
    </source>
</evidence>
<dbReference type="Proteomes" id="UP001596036">
    <property type="component" value="Unassembled WGS sequence"/>
</dbReference>
<dbReference type="Gene3D" id="3.30.70.1070">
    <property type="entry name" value="Sporulation related repeat"/>
    <property type="match status" value="1"/>
</dbReference>
<keyword evidence="4" id="KW-1185">Reference proteome</keyword>